<dbReference type="HOGENOM" id="CLU_567860_0_0_1"/>
<dbReference type="Proteomes" id="UP000001568">
    <property type="component" value="Chromosome 16"/>
</dbReference>
<name>A4S9D0_OSTLU</name>
<accession>A4S9D0</accession>
<evidence type="ECO:0000313" key="1">
    <source>
        <dbReference type="EMBL" id="ABP00206.1"/>
    </source>
</evidence>
<evidence type="ECO:0000313" key="2">
    <source>
        <dbReference type="Proteomes" id="UP000001568"/>
    </source>
</evidence>
<dbReference type="EMBL" id="CP000596">
    <property type="protein sequence ID" value="ABP00206.1"/>
    <property type="molecule type" value="Genomic_DNA"/>
</dbReference>
<dbReference type="OrthoDB" id="498419at2759"/>
<dbReference type="OMA" id="KGQFGMG"/>
<dbReference type="SUPFAM" id="SSF52540">
    <property type="entry name" value="P-loop containing nucleoside triphosphate hydrolases"/>
    <property type="match status" value="1"/>
</dbReference>
<evidence type="ECO:0008006" key="3">
    <source>
        <dbReference type="Google" id="ProtNLM"/>
    </source>
</evidence>
<dbReference type="Gramene" id="ABP00206">
    <property type="protein sequence ID" value="ABP00206"/>
    <property type="gene ID" value="OSTLU_28160"/>
</dbReference>
<proteinExistence type="predicted"/>
<keyword evidence="2" id="KW-1185">Reference proteome</keyword>
<dbReference type="GeneID" id="5006084"/>
<gene>
    <name evidence="1" type="ORF">OSTLU_28160</name>
</gene>
<dbReference type="AlphaFoldDB" id="A4S9D0"/>
<dbReference type="Gene3D" id="3.40.50.300">
    <property type="entry name" value="P-loop containing nucleotide triphosphate hydrolases"/>
    <property type="match status" value="1"/>
</dbReference>
<dbReference type="RefSeq" id="XP_001421912.1">
    <property type="nucleotide sequence ID" value="XM_001421875.1"/>
</dbReference>
<dbReference type="KEGG" id="olu:OSTLU_28160"/>
<dbReference type="InterPro" id="IPR027417">
    <property type="entry name" value="P-loop_NTPase"/>
</dbReference>
<sequence length="467" mass="51806">MKTARAVVVGTLAAGAIAAGVAAFAASPRAASMTADRAFASLGERGMAMLGSSEGAGRDARPVPVLSKRFPGYAAPFSGRFERIGEWPEHWLVKCSKHVVCEQSHLGAFLGSRDAPAPYANPLGHGLPRGYVRPDQARINEFISTWDSNARQAHGGVYELPQAGKAKMVAMAHNSAYFYNFVHVPKAGGSYFSITVLMEALERSGEHHGYPYKLTHEPVSHWITLPQVDLTQTNVKETYTHFQEGKPEGIFGPENTKQMYKEGKRMFGKGQFGMGLCGVIHAPCVYLTVLRDPVERYLSHYKYSCLAGSEGAAQWLPEWKELDRCPLDPIEFMDYLGPNLDWTIELAPGAKNAQERMETAKRNLDSNCLRYLILEKYEDGLDKLGATYADFLFLNKEPAKERHKKKNEKAKNAGHGVSEGEQDRFDIYMKNQTIVDAIAARHAKMKEVYDYAVAKYEANWARAPGSC</sequence>
<protein>
    <recommendedName>
        <fullName evidence="3">Sulfotransferase</fullName>
    </recommendedName>
</protein>
<reference evidence="1 2" key="1">
    <citation type="journal article" date="2007" name="Proc. Natl. Acad. Sci. U.S.A.">
        <title>The tiny eukaryote Ostreococcus provides genomic insights into the paradox of plankton speciation.</title>
        <authorList>
            <person name="Palenik B."/>
            <person name="Grimwood J."/>
            <person name="Aerts A."/>
            <person name="Rouze P."/>
            <person name="Salamov A."/>
            <person name="Putnam N."/>
            <person name="Dupont C."/>
            <person name="Jorgensen R."/>
            <person name="Derelle E."/>
            <person name="Rombauts S."/>
            <person name="Zhou K."/>
            <person name="Otillar R."/>
            <person name="Merchant S.S."/>
            <person name="Podell S."/>
            <person name="Gaasterland T."/>
            <person name="Napoli C."/>
            <person name="Gendler K."/>
            <person name="Manuell A."/>
            <person name="Tai V."/>
            <person name="Vallon O."/>
            <person name="Piganeau G."/>
            <person name="Jancek S."/>
            <person name="Heijde M."/>
            <person name="Jabbari K."/>
            <person name="Bowler C."/>
            <person name="Lohr M."/>
            <person name="Robbens S."/>
            <person name="Werner G."/>
            <person name="Dubchak I."/>
            <person name="Pazour G.J."/>
            <person name="Ren Q."/>
            <person name="Paulsen I."/>
            <person name="Delwiche C."/>
            <person name="Schmutz J."/>
            <person name="Rokhsar D."/>
            <person name="Van de Peer Y."/>
            <person name="Moreau H."/>
            <person name="Grigoriev I.V."/>
        </authorList>
    </citation>
    <scope>NUCLEOTIDE SEQUENCE [LARGE SCALE GENOMIC DNA]</scope>
    <source>
        <strain evidence="1 2">CCE9901</strain>
    </source>
</reference>
<organism evidence="1 2">
    <name type="scientific">Ostreococcus lucimarinus (strain CCE9901)</name>
    <dbReference type="NCBI Taxonomy" id="436017"/>
    <lineage>
        <taxon>Eukaryota</taxon>
        <taxon>Viridiplantae</taxon>
        <taxon>Chlorophyta</taxon>
        <taxon>Mamiellophyceae</taxon>
        <taxon>Mamiellales</taxon>
        <taxon>Bathycoccaceae</taxon>
        <taxon>Ostreococcus</taxon>
    </lineage>
</organism>